<feature type="region of interest" description="Disordered" evidence="1">
    <location>
        <begin position="257"/>
        <end position="322"/>
    </location>
</feature>
<dbReference type="InterPro" id="IPR001623">
    <property type="entry name" value="DnaJ_domain"/>
</dbReference>
<dbReference type="InterPro" id="IPR024593">
    <property type="entry name" value="DUF3444"/>
</dbReference>
<evidence type="ECO:0000313" key="4">
    <source>
        <dbReference type="Proteomes" id="UP001415857"/>
    </source>
</evidence>
<dbReference type="AlphaFoldDB" id="A0AAP0S0T3"/>
<feature type="compositionally biased region" description="Basic residues" evidence="1">
    <location>
        <begin position="289"/>
        <end position="299"/>
    </location>
</feature>
<dbReference type="Gene3D" id="1.10.287.110">
    <property type="entry name" value="DnaJ domain"/>
    <property type="match status" value="1"/>
</dbReference>
<feature type="region of interest" description="Disordered" evidence="1">
    <location>
        <begin position="129"/>
        <end position="190"/>
    </location>
</feature>
<dbReference type="Pfam" id="PF00226">
    <property type="entry name" value="DnaJ"/>
    <property type="match status" value="1"/>
</dbReference>
<name>A0AAP0S0T3_LIQFO</name>
<protein>
    <recommendedName>
        <fullName evidence="2">J domain-containing protein</fullName>
    </recommendedName>
</protein>
<organism evidence="3 4">
    <name type="scientific">Liquidambar formosana</name>
    <name type="common">Formosan gum</name>
    <dbReference type="NCBI Taxonomy" id="63359"/>
    <lineage>
        <taxon>Eukaryota</taxon>
        <taxon>Viridiplantae</taxon>
        <taxon>Streptophyta</taxon>
        <taxon>Embryophyta</taxon>
        <taxon>Tracheophyta</taxon>
        <taxon>Spermatophyta</taxon>
        <taxon>Magnoliopsida</taxon>
        <taxon>eudicotyledons</taxon>
        <taxon>Gunneridae</taxon>
        <taxon>Pentapetalae</taxon>
        <taxon>Saxifragales</taxon>
        <taxon>Altingiaceae</taxon>
        <taxon>Liquidambar</taxon>
    </lineage>
</organism>
<feature type="region of interest" description="Disordered" evidence="1">
    <location>
        <begin position="408"/>
        <end position="464"/>
    </location>
</feature>
<dbReference type="Pfam" id="PF11926">
    <property type="entry name" value="DUF3444"/>
    <property type="match status" value="1"/>
</dbReference>
<feature type="compositionally biased region" description="Polar residues" evidence="1">
    <location>
        <begin position="158"/>
        <end position="170"/>
    </location>
</feature>
<evidence type="ECO:0000259" key="2">
    <source>
        <dbReference type="PROSITE" id="PS50076"/>
    </source>
</evidence>
<dbReference type="EMBL" id="JBBPBK010000003">
    <property type="protein sequence ID" value="KAK9287713.1"/>
    <property type="molecule type" value="Genomic_DNA"/>
</dbReference>
<feature type="compositionally biased region" description="Polar residues" evidence="1">
    <location>
        <begin position="445"/>
        <end position="454"/>
    </location>
</feature>
<dbReference type="PRINTS" id="PR00625">
    <property type="entry name" value="JDOMAIN"/>
</dbReference>
<keyword evidence="4" id="KW-1185">Reference proteome</keyword>
<proteinExistence type="predicted"/>
<dbReference type="SUPFAM" id="SSF46565">
    <property type="entry name" value="Chaperone J-domain"/>
    <property type="match status" value="1"/>
</dbReference>
<feature type="region of interest" description="Disordered" evidence="1">
    <location>
        <begin position="336"/>
        <end position="384"/>
    </location>
</feature>
<evidence type="ECO:0000256" key="1">
    <source>
        <dbReference type="SAM" id="MobiDB-lite"/>
    </source>
</evidence>
<comment type="caution">
    <text evidence="3">The sequence shown here is derived from an EMBL/GenBank/DDBJ whole genome shotgun (WGS) entry which is preliminary data.</text>
</comment>
<dbReference type="PANTHER" id="PTHR45089:SF24">
    <property type="entry name" value="DNAJ HEAT SHOCK N-TERMINAL DOMAIN-CONTAINING PROTEIN"/>
    <property type="match status" value="1"/>
</dbReference>
<dbReference type="CDD" id="cd06257">
    <property type="entry name" value="DnaJ"/>
    <property type="match status" value="1"/>
</dbReference>
<feature type="compositionally biased region" description="Acidic residues" evidence="1">
    <location>
        <begin position="304"/>
        <end position="321"/>
    </location>
</feature>
<sequence length="566" mass="64079">MECNKEEAIRAKGIAEMKMQNKDFVGAHRMALRAQQIFPDLENILQMLAVCNVHCAAERKILGNEMDWYGILQVEQTADEALIKKQYRKFALLLHPDKNKFAGAEAAFKLIGEAQRVLLDREKRSFHDMKRRASIRPAAPNRPPQQASRNLYVGKQPGVQNNFRSNTTSPYMGLNPQHQQSQQQAQPGLPNDRRTFWTACPSCGMKYQYYIETFKKSLICQTCKKSFIAHDMNAQGAPLGTNVNQPAFHQQNLFPRQGASNRGLQSTFENPTSDVKFHGNVGSENSKPGSRKVNGKRGRREVEDSSESSTESEEDAVIEEDGNLRAGKNFGFYRDEYPRRSTRHKHQVSYDENLSDNDERPSKKVKASGLSCASEEESQDVSLKGEAANMNKQAGLAADVKEVKEKAAASFDESSLKGSEETKKLKGKQTVKEDGYKKSSEADGHSTSNSSPKTTPDPEFYDCPDPDFSDFDKDREEEYFKVGQVWAVYDTVDAMPRFYARIIRVFSAGFKLRITWLEPDPDDEDKIKWVNEDLPVSCGKFKNGHSENTEDRLMFSHVVCWEKGSW</sequence>
<dbReference type="Proteomes" id="UP001415857">
    <property type="component" value="Unassembled WGS sequence"/>
</dbReference>
<dbReference type="PANTHER" id="PTHR45089">
    <property type="entry name" value="DNAJ HEAT SHOCK AMINO-TERMINAL DOMAIN PROTEIN-RELATED"/>
    <property type="match status" value="1"/>
</dbReference>
<reference evidence="3 4" key="1">
    <citation type="journal article" date="2024" name="Plant J.">
        <title>Genome sequences and population genomics reveal climatic adaptation and genomic divergence between two closely related sweetgum species.</title>
        <authorList>
            <person name="Xu W.Q."/>
            <person name="Ren C.Q."/>
            <person name="Zhang X.Y."/>
            <person name="Comes H.P."/>
            <person name="Liu X.H."/>
            <person name="Li Y.G."/>
            <person name="Kettle C.J."/>
            <person name="Jalonen R."/>
            <person name="Gaisberger H."/>
            <person name="Ma Y.Z."/>
            <person name="Qiu Y.X."/>
        </authorList>
    </citation>
    <scope>NUCLEOTIDE SEQUENCE [LARGE SCALE GENOMIC DNA]</scope>
    <source>
        <strain evidence="3">Hangzhou</strain>
    </source>
</reference>
<evidence type="ECO:0000313" key="3">
    <source>
        <dbReference type="EMBL" id="KAK9287713.1"/>
    </source>
</evidence>
<gene>
    <name evidence="3" type="ORF">L1049_016152</name>
</gene>
<feature type="compositionally biased region" description="Basic and acidic residues" evidence="1">
    <location>
        <begin position="414"/>
        <end position="444"/>
    </location>
</feature>
<accession>A0AAP0S0T3</accession>
<feature type="compositionally biased region" description="Low complexity" evidence="1">
    <location>
        <begin position="177"/>
        <end position="186"/>
    </location>
</feature>
<feature type="compositionally biased region" description="Low complexity" evidence="1">
    <location>
        <begin position="136"/>
        <end position="147"/>
    </location>
</feature>
<feature type="domain" description="J" evidence="2">
    <location>
        <begin position="67"/>
        <end position="131"/>
    </location>
</feature>
<dbReference type="SMART" id="SM00271">
    <property type="entry name" value="DnaJ"/>
    <property type="match status" value="1"/>
</dbReference>
<feature type="compositionally biased region" description="Polar residues" evidence="1">
    <location>
        <begin position="257"/>
        <end position="273"/>
    </location>
</feature>
<dbReference type="InterPro" id="IPR036869">
    <property type="entry name" value="J_dom_sf"/>
</dbReference>
<dbReference type="PROSITE" id="PS50076">
    <property type="entry name" value="DNAJ_2"/>
    <property type="match status" value="1"/>
</dbReference>